<dbReference type="STRING" id="717962.CC1_13250"/>
<accession>D4J700</accession>
<dbReference type="AlphaFoldDB" id="D4J700"/>
<evidence type="ECO:0000313" key="3">
    <source>
        <dbReference type="Proteomes" id="UP000008798"/>
    </source>
</evidence>
<organism evidence="2 3">
    <name type="scientific">Coprococcus catus GD/7</name>
    <dbReference type="NCBI Taxonomy" id="717962"/>
    <lineage>
        <taxon>Bacteria</taxon>
        <taxon>Bacillati</taxon>
        <taxon>Bacillota</taxon>
        <taxon>Clostridia</taxon>
        <taxon>Lachnospirales</taxon>
        <taxon>Lachnospiraceae</taxon>
        <taxon>Coprococcus</taxon>
    </lineage>
</organism>
<dbReference type="HOGENOM" id="CLU_3412483_0_0_9"/>
<dbReference type="KEGG" id="cct:CC1_13250"/>
<gene>
    <name evidence="2" type="ORF">CC1_13250</name>
</gene>
<reference evidence="2 3" key="2">
    <citation type="submission" date="2010-03" db="EMBL/GenBank/DDBJ databases">
        <authorList>
            <person name="Pajon A."/>
        </authorList>
    </citation>
    <scope>NUCLEOTIDE SEQUENCE [LARGE SCALE GENOMIC DNA]</scope>
    <source>
        <strain evidence="2 3">GD/7</strain>
    </source>
</reference>
<reference evidence="2 3" key="1">
    <citation type="submission" date="2010-03" db="EMBL/GenBank/DDBJ databases">
        <title>The genome sequence of Coprococcus catus GD/7.</title>
        <authorList>
            <consortium name="metaHIT consortium -- http://www.metahit.eu/"/>
            <person name="Pajon A."/>
            <person name="Turner K."/>
            <person name="Parkhill J."/>
            <person name="Duncan S."/>
            <person name="Flint H."/>
        </authorList>
    </citation>
    <scope>NUCLEOTIDE SEQUENCE [LARGE SCALE GENOMIC DNA]</scope>
    <source>
        <strain evidence="2 3">GD/7</strain>
    </source>
</reference>
<proteinExistence type="predicted"/>
<protein>
    <submittedName>
        <fullName evidence="2">Uncharacterized protein</fullName>
    </submittedName>
</protein>
<dbReference type="EMBL" id="FP929038">
    <property type="protein sequence ID" value="CBK80121.1"/>
    <property type="molecule type" value="Genomic_DNA"/>
</dbReference>
<dbReference type="Proteomes" id="UP000008798">
    <property type="component" value="Chromosome"/>
</dbReference>
<sequence>MWDYNDTGERRNEPVTDTLFLGKGEIGK</sequence>
<name>D4J700_9FIRM</name>
<feature type="region of interest" description="Disordered" evidence="1">
    <location>
        <begin position="1"/>
        <end position="28"/>
    </location>
</feature>
<evidence type="ECO:0000256" key="1">
    <source>
        <dbReference type="SAM" id="MobiDB-lite"/>
    </source>
</evidence>
<evidence type="ECO:0000313" key="2">
    <source>
        <dbReference type="EMBL" id="CBK80121.1"/>
    </source>
</evidence>